<keyword evidence="2" id="KW-1185">Reference proteome</keyword>
<gene>
    <name evidence="1" type="ORF">C1A40_06140</name>
</gene>
<proteinExistence type="predicted"/>
<protein>
    <submittedName>
        <fullName evidence="1">DUF4292 domain-containing protein</fullName>
    </submittedName>
</protein>
<dbReference type="EMBL" id="CP025938">
    <property type="protein sequence ID" value="AUS05074.1"/>
    <property type="molecule type" value="Genomic_DNA"/>
</dbReference>
<dbReference type="KEGG" id="taj:C1A40_06140"/>
<accession>A0A2I7SGV6</accession>
<dbReference type="RefSeq" id="WP_102995130.1">
    <property type="nucleotide sequence ID" value="NZ_CP025938.1"/>
</dbReference>
<dbReference type="OrthoDB" id="849114at2"/>
<name>A0A2I7SGV6_9FLAO</name>
<organism evidence="1 2">
    <name type="scientific">Pseudotamlana carrageenivorans</name>
    <dbReference type="NCBI Taxonomy" id="2069432"/>
    <lineage>
        <taxon>Bacteria</taxon>
        <taxon>Pseudomonadati</taxon>
        <taxon>Bacteroidota</taxon>
        <taxon>Flavobacteriia</taxon>
        <taxon>Flavobacteriales</taxon>
        <taxon>Flavobacteriaceae</taxon>
        <taxon>Pseudotamlana</taxon>
    </lineage>
</organism>
<sequence>MRKSVYISLSVILLLLFNCKSVKSIKPGEENFKLSTKQLIKVNNDQEARFKTLQSKLRIGFTHQGKSQTYTVTLRAKKDEVIWINAPFSVIRAKVTPDKLSFYNKLDNTYFDGDYQYISKLLGTDFDFQKVQNLLFGETIFDLTTNEYTASVADGAYVVQPKQQQALFEIFFLLSPKTFKVTSQQISQPSEFRHLQVDYEAYQLVENQNLPQRIKVMAVEANEETLIDLEFRNVTLNEDFRFPFKIPSGFKKIEL</sequence>
<dbReference type="InterPro" id="IPR025634">
    <property type="entry name" value="DUF4292"/>
</dbReference>
<evidence type="ECO:0000313" key="1">
    <source>
        <dbReference type="EMBL" id="AUS05074.1"/>
    </source>
</evidence>
<dbReference type="AlphaFoldDB" id="A0A2I7SGV6"/>
<evidence type="ECO:0000313" key="2">
    <source>
        <dbReference type="Proteomes" id="UP000236592"/>
    </source>
</evidence>
<dbReference type="Proteomes" id="UP000236592">
    <property type="component" value="Chromosome"/>
</dbReference>
<dbReference type="Gene3D" id="2.50.20.10">
    <property type="entry name" value="Lipoprotein localisation LolA/LolB/LppX"/>
    <property type="match status" value="1"/>
</dbReference>
<reference evidence="2" key="1">
    <citation type="submission" date="2018-01" db="EMBL/GenBank/DDBJ databases">
        <title>Complete genome of Tamlana sp. UJ94.</title>
        <authorList>
            <person name="Jung J."/>
            <person name="Chung D."/>
            <person name="Bae S.S."/>
            <person name="Baek K."/>
        </authorList>
    </citation>
    <scope>NUCLEOTIDE SEQUENCE [LARGE SCALE GENOMIC DNA]</scope>
    <source>
        <strain evidence="2">UJ94</strain>
    </source>
</reference>
<dbReference type="Pfam" id="PF14125">
    <property type="entry name" value="DUF4292"/>
    <property type="match status" value="1"/>
</dbReference>